<dbReference type="GO" id="GO:0008080">
    <property type="term" value="F:N-acetyltransferase activity"/>
    <property type="evidence" value="ECO:0007669"/>
    <property type="project" value="InterPro"/>
</dbReference>
<sequence>MIKNISKICIQKYETKFDNDFFVLNKAWIEESWILEESDKRDLLNPDKIVHNGGQVFFALESQKVIGTVAMINSSDDRFELAKMTVQEDFRGKGIANMLMDECLKFAKENKANEIFLISNNSLTIARNLYDKYGFKEVRLDSQKYDRGNVKMSLKITN</sequence>
<feature type="domain" description="N-acetyltransferase" evidence="2">
    <location>
        <begin position="11"/>
        <end position="157"/>
    </location>
</feature>
<name>E0XR88_9BACT</name>
<evidence type="ECO:0000256" key="1">
    <source>
        <dbReference type="ARBA" id="ARBA00022679"/>
    </source>
</evidence>
<proteinExistence type="predicted"/>
<dbReference type="PANTHER" id="PTHR13947">
    <property type="entry name" value="GNAT FAMILY N-ACETYLTRANSFERASE"/>
    <property type="match status" value="1"/>
</dbReference>
<organism evidence="3">
    <name type="scientific">uncultured Fidelibacterota bacterium HF0010_18O13</name>
    <dbReference type="NCBI Taxonomy" id="710789"/>
    <lineage>
        <taxon>Bacteria</taxon>
        <taxon>Pseudomonadati</taxon>
        <taxon>Fidelibacterota</taxon>
        <taxon>environmental samples</taxon>
    </lineage>
</organism>
<dbReference type="AlphaFoldDB" id="E0XR88"/>
<dbReference type="InterPro" id="IPR000182">
    <property type="entry name" value="GNAT_dom"/>
</dbReference>
<dbReference type="PROSITE" id="PS51186">
    <property type="entry name" value="GNAT"/>
    <property type="match status" value="1"/>
</dbReference>
<accession>E0XR88</accession>
<evidence type="ECO:0000259" key="2">
    <source>
        <dbReference type="PROSITE" id="PS51186"/>
    </source>
</evidence>
<protein>
    <recommendedName>
        <fullName evidence="2">N-acetyltransferase domain-containing protein</fullName>
    </recommendedName>
</protein>
<dbReference type="Gene3D" id="3.40.630.30">
    <property type="match status" value="1"/>
</dbReference>
<reference evidence="3" key="1">
    <citation type="journal article" date="2011" name="Environ. Microbiol.">
        <title>Time-series analyses of Monterey Bay coastal microbial picoplankton using a 'genome proxy' microarray.</title>
        <authorList>
            <person name="Rich V.I."/>
            <person name="Pham V.D."/>
            <person name="Eppley J."/>
            <person name="Shi Y."/>
            <person name="DeLong E.F."/>
        </authorList>
    </citation>
    <scope>NUCLEOTIDE SEQUENCE</scope>
</reference>
<keyword evidence="1" id="KW-0808">Transferase</keyword>
<dbReference type="CDD" id="cd04301">
    <property type="entry name" value="NAT_SF"/>
    <property type="match status" value="1"/>
</dbReference>
<dbReference type="PANTHER" id="PTHR13947:SF37">
    <property type="entry name" value="LD18367P"/>
    <property type="match status" value="1"/>
</dbReference>
<dbReference type="Pfam" id="PF00583">
    <property type="entry name" value="Acetyltransf_1"/>
    <property type="match status" value="1"/>
</dbReference>
<evidence type="ECO:0000313" key="3">
    <source>
        <dbReference type="EMBL" id="ADI16929.1"/>
    </source>
</evidence>
<dbReference type="SUPFAM" id="SSF55729">
    <property type="entry name" value="Acyl-CoA N-acyltransferases (Nat)"/>
    <property type="match status" value="1"/>
</dbReference>
<dbReference type="InterPro" id="IPR050769">
    <property type="entry name" value="NAT_camello-type"/>
</dbReference>
<dbReference type="EMBL" id="GU474850">
    <property type="protein sequence ID" value="ADI16929.1"/>
    <property type="molecule type" value="Genomic_DNA"/>
</dbReference>
<dbReference type="InterPro" id="IPR016181">
    <property type="entry name" value="Acyl_CoA_acyltransferase"/>
</dbReference>